<dbReference type="PRINTS" id="PR00814">
    <property type="entry name" value="BETAHAEM"/>
</dbReference>
<evidence type="ECO:0000256" key="6">
    <source>
        <dbReference type="ARBA" id="ARBA00023004"/>
    </source>
</evidence>
<dbReference type="GO" id="GO:0031838">
    <property type="term" value="C:haptoglobin-hemoglobin complex"/>
    <property type="evidence" value="ECO:0007669"/>
    <property type="project" value="TreeGrafter"/>
</dbReference>
<evidence type="ECO:0000256" key="2">
    <source>
        <dbReference type="ARBA" id="ARBA00022448"/>
    </source>
</evidence>
<keyword evidence="4 7" id="KW-0561">Oxygen transport</keyword>
<name>A0A556V8A0_BAGYA</name>
<dbReference type="GO" id="GO:0031720">
    <property type="term" value="F:haptoglobin binding"/>
    <property type="evidence" value="ECO:0007669"/>
    <property type="project" value="TreeGrafter"/>
</dbReference>
<keyword evidence="5" id="KW-0479">Metal-binding</keyword>
<dbReference type="PANTHER" id="PTHR11442:SF7">
    <property type="entry name" value="HEMOGLOBIN SUBUNIT EPSILON"/>
    <property type="match status" value="1"/>
</dbReference>
<organism evidence="9 10">
    <name type="scientific">Bagarius yarrelli</name>
    <name type="common">Goonch</name>
    <name type="synonym">Bagrus yarrelli</name>
    <dbReference type="NCBI Taxonomy" id="175774"/>
    <lineage>
        <taxon>Eukaryota</taxon>
        <taxon>Metazoa</taxon>
        <taxon>Chordata</taxon>
        <taxon>Craniata</taxon>
        <taxon>Vertebrata</taxon>
        <taxon>Euteleostomi</taxon>
        <taxon>Actinopterygii</taxon>
        <taxon>Neopterygii</taxon>
        <taxon>Teleostei</taxon>
        <taxon>Ostariophysi</taxon>
        <taxon>Siluriformes</taxon>
        <taxon>Sisoridae</taxon>
        <taxon>Sisorinae</taxon>
        <taxon>Bagarius</taxon>
    </lineage>
</organism>
<sequence length="147" mass="16253">MVEWTDFERSTLHNLFSKIDYEFVGQQALARCLVVYPWTQRYFGDFGNLYNAAAIQGNAKVAAHGLTVMRGLEQAAKNLDDIKGTFTELSVLHSEKLNVDPGNFRLLADIITIVVASVLGASFTAEVQAVLQKFLSVVVSALGKQYH</sequence>
<keyword evidence="6" id="KW-0408">Iron</keyword>
<dbReference type="GO" id="GO:0046872">
    <property type="term" value="F:metal ion binding"/>
    <property type="evidence" value="ECO:0007669"/>
    <property type="project" value="UniProtKB-KW"/>
</dbReference>
<proteinExistence type="inferred from homology"/>
<dbReference type="InterPro" id="IPR012292">
    <property type="entry name" value="Globin/Proto"/>
</dbReference>
<dbReference type="GO" id="GO:0005344">
    <property type="term" value="F:oxygen carrier activity"/>
    <property type="evidence" value="ECO:0007669"/>
    <property type="project" value="UniProtKB-KW"/>
</dbReference>
<dbReference type="GO" id="GO:0019825">
    <property type="term" value="F:oxygen binding"/>
    <property type="evidence" value="ECO:0007669"/>
    <property type="project" value="InterPro"/>
</dbReference>
<evidence type="ECO:0000313" key="9">
    <source>
        <dbReference type="EMBL" id="TSZ68958.1"/>
    </source>
</evidence>
<evidence type="ECO:0000313" key="10">
    <source>
        <dbReference type="Proteomes" id="UP000319801"/>
    </source>
</evidence>
<gene>
    <name evidence="9" type="ORF">Baya_14227</name>
</gene>
<evidence type="ECO:0000256" key="5">
    <source>
        <dbReference type="ARBA" id="ARBA00022723"/>
    </source>
</evidence>
<evidence type="ECO:0000256" key="7">
    <source>
        <dbReference type="RuleBase" id="RU000356"/>
    </source>
</evidence>
<dbReference type="GO" id="GO:0020037">
    <property type="term" value="F:heme binding"/>
    <property type="evidence" value="ECO:0007669"/>
    <property type="project" value="InterPro"/>
</dbReference>
<keyword evidence="10" id="KW-1185">Reference proteome</keyword>
<dbReference type="PROSITE" id="PS01033">
    <property type="entry name" value="GLOBIN"/>
    <property type="match status" value="1"/>
</dbReference>
<dbReference type="OrthoDB" id="9886081at2759"/>
<dbReference type="Proteomes" id="UP000319801">
    <property type="component" value="Unassembled WGS sequence"/>
</dbReference>
<reference evidence="9 10" key="1">
    <citation type="journal article" date="2019" name="Genome Biol. Evol.">
        <title>Whole-Genome Sequencing of the Giant Devil Catfish, Bagarius yarrelli.</title>
        <authorList>
            <person name="Jiang W."/>
            <person name="Lv Y."/>
            <person name="Cheng L."/>
            <person name="Yang K."/>
            <person name="Chao B."/>
            <person name="Wang X."/>
            <person name="Li Y."/>
            <person name="Pan X."/>
            <person name="You X."/>
            <person name="Zhang Y."/>
            <person name="Yang J."/>
            <person name="Li J."/>
            <person name="Zhang X."/>
            <person name="Liu S."/>
            <person name="Sun C."/>
            <person name="Yang J."/>
            <person name="Shi Q."/>
        </authorList>
    </citation>
    <scope>NUCLEOTIDE SEQUENCE [LARGE SCALE GENOMIC DNA]</scope>
    <source>
        <strain evidence="9">JWS20170419001</strain>
        <tissue evidence="9">Muscle</tissue>
    </source>
</reference>
<dbReference type="PANTHER" id="PTHR11442">
    <property type="entry name" value="HEMOGLOBIN FAMILY MEMBER"/>
    <property type="match status" value="1"/>
</dbReference>
<dbReference type="GO" id="GO:0072562">
    <property type="term" value="C:blood microparticle"/>
    <property type="evidence" value="ECO:0007669"/>
    <property type="project" value="TreeGrafter"/>
</dbReference>
<dbReference type="GO" id="GO:0042744">
    <property type="term" value="P:hydrogen peroxide catabolic process"/>
    <property type="evidence" value="ECO:0007669"/>
    <property type="project" value="TreeGrafter"/>
</dbReference>
<dbReference type="AlphaFoldDB" id="A0A556V8A0"/>
<dbReference type="GO" id="GO:0005833">
    <property type="term" value="C:hemoglobin complex"/>
    <property type="evidence" value="ECO:0007669"/>
    <property type="project" value="InterPro"/>
</dbReference>
<dbReference type="GO" id="GO:0004601">
    <property type="term" value="F:peroxidase activity"/>
    <property type="evidence" value="ECO:0007669"/>
    <property type="project" value="TreeGrafter"/>
</dbReference>
<keyword evidence="3 7" id="KW-0349">Heme</keyword>
<dbReference type="FunFam" id="1.10.490.10:FF:000001">
    <property type="entry name" value="Hemoglobin subunit beta"/>
    <property type="match status" value="1"/>
</dbReference>
<dbReference type="GO" id="GO:0043177">
    <property type="term" value="F:organic acid binding"/>
    <property type="evidence" value="ECO:0007669"/>
    <property type="project" value="TreeGrafter"/>
</dbReference>
<dbReference type="InterPro" id="IPR000971">
    <property type="entry name" value="Globin"/>
</dbReference>
<evidence type="ECO:0000256" key="4">
    <source>
        <dbReference type="ARBA" id="ARBA00022621"/>
    </source>
</evidence>
<dbReference type="CDD" id="cd08925">
    <property type="entry name" value="Hb-beta-like"/>
    <property type="match status" value="1"/>
</dbReference>
<evidence type="ECO:0000259" key="8">
    <source>
        <dbReference type="PROSITE" id="PS01033"/>
    </source>
</evidence>
<protein>
    <submittedName>
        <fullName evidence="9">Hemoglobin subunit beta</fullName>
    </submittedName>
</protein>
<dbReference type="InterPro" id="IPR050056">
    <property type="entry name" value="Hemoglobin_oxygen_transport"/>
</dbReference>
<comment type="caution">
    <text evidence="9">The sequence shown here is derived from an EMBL/GenBank/DDBJ whole genome shotgun (WGS) entry which is preliminary data.</text>
</comment>
<comment type="similarity">
    <text evidence="1 7">Belongs to the globin family.</text>
</comment>
<dbReference type="Pfam" id="PF00042">
    <property type="entry name" value="Globin"/>
    <property type="match status" value="1"/>
</dbReference>
<dbReference type="SUPFAM" id="SSF46458">
    <property type="entry name" value="Globin-like"/>
    <property type="match status" value="1"/>
</dbReference>
<feature type="domain" description="Globin" evidence="8">
    <location>
        <begin position="3"/>
        <end position="147"/>
    </location>
</feature>
<dbReference type="InterPro" id="IPR002337">
    <property type="entry name" value="Hemoglobin_b"/>
</dbReference>
<evidence type="ECO:0000256" key="3">
    <source>
        <dbReference type="ARBA" id="ARBA00022617"/>
    </source>
</evidence>
<evidence type="ECO:0000256" key="1">
    <source>
        <dbReference type="ARBA" id="ARBA00008705"/>
    </source>
</evidence>
<dbReference type="EMBL" id="VCAZ01000156">
    <property type="protein sequence ID" value="TSZ68958.1"/>
    <property type="molecule type" value="Genomic_DNA"/>
</dbReference>
<accession>A0A556V8A0</accession>
<dbReference type="InterPro" id="IPR009050">
    <property type="entry name" value="Globin-like_sf"/>
</dbReference>
<dbReference type="Gene3D" id="1.10.490.10">
    <property type="entry name" value="Globins"/>
    <property type="match status" value="1"/>
</dbReference>
<keyword evidence="2 7" id="KW-0813">Transport</keyword>